<dbReference type="InterPro" id="IPR018866">
    <property type="entry name" value="Znf-4CXXC_R1"/>
</dbReference>
<evidence type="ECO:0000256" key="2">
    <source>
        <dbReference type="ARBA" id="ARBA00004496"/>
    </source>
</evidence>
<evidence type="ECO:0000313" key="12">
    <source>
        <dbReference type="Ensembl" id="ENSEBUP00000018461.1"/>
    </source>
</evidence>
<evidence type="ECO:0000256" key="3">
    <source>
        <dbReference type="ARBA" id="ARBA00022490"/>
    </source>
</evidence>
<dbReference type="InterPro" id="IPR040221">
    <property type="entry name" value="CDCA7/CDA7L"/>
</dbReference>
<sequence length="441" mass="49635">MTAFKEQSQLARLFSSEEDEKFHGFRNTELTSMEMSTSEDSSDSCASNEHFQNRFGRTIRPQLPRNAAAVGEFQGILKSDIARLNTMTVKSSSSMSEESSGDEKARKIIGSRSFSLRVALKPMSQEHELQHLNADPSLRRSIPGSGLPAKVEVDCGNRVGQKVSGMECHTDEDPERSDSDSEAKTDFLAQRALNVKANKALLSHLLADLKSVPGLLASCPLPGSKKPTKPRRSACSTREILRRNPERTSRPHTRSLSMDCFEMPPPLSLEERLCYKRKGSDDEDYDLDQPRRRQSRYQSMQTTPHKVRCVEDVTNEELNNIATSTSHKLYDKINGTTCHQCRQKTSDTKTTCRNDNCIGVRGQFCGPCLRNRYGEDVREALLDPDWCCPTCRGICNCSFCRQRDGRCATGILIHLAKFHGYDNVHTYLDSLKSHLNKEDDD</sequence>
<evidence type="ECO:0000256" key="1">
    <source>
        <dbReference type="ARBA" id="ARBA00004123"/>
    </source>
</evidence>
<evidence type="ECO:0000256" key="7">
    <source>
        <dbReference type="ARBA" id="ARBA00023015"/>
    </source>
</evidence>
<feature type="domain" description="Zinc-finger" evidence="11">
    <location>
        <begin position="330"/>
        <end position="428"/>
    </location>
</feature>
<reference evidence="12" key="1">
    <citation type="submission" date="2025-08" db="UniProtKB">
        <authorList>
            <consortium name="Ensembl"/>
        </authorList>
    </citation>
    <scope>IDENTIFICATION</scope>
</reference>
<feature type="region of interest" description="Disordered" evidence="10">
    <location>
        <begin position="220"/>
        <end position="261"/>
    </location>
</feature>
<accession>A0A8C4WXP9</accession>
<dbReference type="GeneTree" id="ENSGT00940000155436"/>
<keyword evidence="6" id="KW-0832">Ubl conjugation</keyword>
<organism evidence="12 13">
    <name type="scientific">Eptatretus burgeri</name>
    <name type="common">Inshore hagfish</name>
    <dbReference type="NCBI Taxonomy" id="7764"/>
    <lineage>
        <taxon>Eukaryota</taxon>
        <taxon>Metazoa</taxon>
        <taxon>Chordata</taxon>
        <taxon>Craniata</taxon>
        <taxon>Vertebrata</taxon>
        <taxon>Cyclostomata</taxon>
        <taxon>Myxini</taxon>
        <taxon>Myxiniformes</taxon>
        <taxon>Myxinidae</taxon>
        <taxon>Eptatretinae</taxon>
        <taxon>Eptatretus</taxon>
    </lineage>
</organism>
<dbReference type="Ensembl" id="ENSEBUT00000019037.1">
    <property type="protein sequence ID" value="ENSEBUP00000018461.1"/>
    <property type="gene ID" value="ENSEBUG00000011524.1"/>
</dbReference>
<keyword evidence="13" id="KW-1185">Reference proteome</keyword>
<keyword evidence="7" id="KW-0805">Transcription regulation</keyword>
<evidence type="ECO:0000259" key="11">
    <source>
        <dbReference type="Pfam" id="PF10497"/>
    </source>
</evidence>
<evidence type="ECO:0000256" key="8">
    <source>
        <dbReference type="ARBA" id="ARBA00023163"/>
    </source>
</evidence>
<dbReference type="PANTHER" id="PTHR31169:SF2">
    <property type="entry name" value="CELL DIVISION CYCLE-ASSOCIATED PROTEIN 7"/>
    <property type="match status" value="1"/>
</dbReference>
<dbReference type="GO" id="GO:0006355">
    <property type="term" value="P:regulation of DNA-templated transcription"/>
    <property type="evidence" value="ECO:0007669"/>
    <property type="project" value="InterPro"/>
</dbReference>
<evidence type="ECO:0000256" key="10">
    <source>
        <dbReference type="SAM" id="MobiDB-lite"/>
    </source>
</evidence>
<reference evidence="12" key="2">
    <citation type="submission" date="2025-09" db="UniProtKB">
        <authorList>
            <consortium name="Ensembl"/>
        </authorList>
    </citation>
    <scope>IDENTIFICATION</scope>
</reference>
<name>A0A8C4WXP9_EPTBU</name>
<evidence type="ECO:0000256" key="9">
    <source>
        <dbReference type="ARBA" id="ARBA00023242"/>
    </source>
</evidence>
<evidence type="ECO:0000256" key="4">
    <source>
        <dbReference type="ARBA" id="ARBA00022499"/>
    </source>
</evidence>
<keyword evidence="8" id="KW-0804">Transcription</keyword>
<dbReference type="Proteomes" id="UP000694388">
    <property type="component" value="Unplaced"/>
</dbReference>
<protein>
    <submittedName>
        <fullName evidence="12">Cell division cycle associated 7a</fullName>
    </submittedName>
</protein>
<dbReference type="AlphaFoldDB" id="A0A8C4WXP9"/>
<keyword evidence="9" id="KW-0539">Nucleus</keyword>
<keyword evidence="3" id="KW-0963">Cytoplasm</keyword>
<dbReference type="Pfam" id="PF10497">
    <property type="entry name" value="zf-4CXXC_R1"/>
    <property type="match status" value="1"/>
</dbReference>
<keyword evidence="4" id="KW-1017">Isopeptide bond</keyword>
<evidence type="ECO:0000313" key="13">
    <source>
        <dbReference type="Proteomes" id="UP000694388"/>
    </source>
</evidence>
<feature type="region of interest" description="Disordered" evidence="10">
    <location>
        <begin position="26"/>
        <end position="48"/>
    </location>
</feature>
<dbReference type="GO" id="GO:0005634">
    <property type="term" value="C:nucleus"/>
    <property type="evidence" value="ECO:0007669"/>
    <property type="project" value="UniProtKB-SubCell"/>
</dbReference>
<evidence type="ECO:0000256" key="6">
    <source>
        <dbReference type="ARBA" id="ARBA00022843"/>
    </source>
</evidence>
<dbReference type="GO" id="GO:0005737">
    <property type="term" value="C:cytoplasm"/>
    <property type="evidence" value="ECO:0007669"/>
    <property type="project" value="UniProtKB-SubCell"/>
</dbReference>
<feature type="region of interest" description="Disordered" evidence="10">
    <location>
        <begin position="280"/>
        <end position="301"/>
    </location>
</feature>
<keyword evidence="5" id="KW-0597">Phosphoprotein</keyword>
<evidence type="ECO:0000256" key="5">
    <source>
        <dbReference type="ARBA" id="ARBA00022553"/>
    </source>
</evidence>
<proteinExistence type="predicted"/>
<dbReference type="PANTHER" id="PTHR31169">
    <property type="entry name" value="OS05G0300700 PROTEIN"/>
    <property type="match status" value="1"/>
</dbReference>
<feature type="compositionally biased region" description="Basic and acidic residues" evidence="10">
    <location>
        <begin position="239"/>
        <end position="249"/>
    </location>
</feature>
<comment type="subcellular location">
    <subcellularLocation>
        <location evidence="2">Cytoplasm</location>
    </subcellularLocation>
    <subcellularLocation>
        <location evidence="1">Nucleus</location>
    </subcellularLocation>
</comment>